<organism evidence="1 2">
    <name type="scientific">Rhizoctonia solani</name>
    <dbReference type="NCBI Taxonomy" id="456999"/>
    <lineage>
        <taxon>Eukaryota</taxon>
        <taxon>Fungi</taxon>
        <taxon>Dikarya</taxon>
        <taxon>Basidiomycota</taxon>
        <taxon>Agaricomycotina</taxon>
        <taxon>Agaricomycetes</taxon>
        <taxon>Cantharellales</taxon>
        <taxon>Ceratobasidiaceae</taxon>
        <taxon>Rhizoctonia</taxon>
    </lineage>
</organism>
<proteinExistence type="predicted"/>
<dbReference type="PANTHER" id="PTHR43844:SF2">
    <property type="entry name" value="SYNTHASE, VITAMIN-B12 INDEPENDENT, PUTATIVE (AFU_ORTHOLOGUE AFUA_3G12060)-RELATED"/>
    <property type="match status" value="1"/>
</dbReference>
<dbReference type="SUPFAM" id="SSF51726">
    <property type="entry name" value="UROD/MetE-like"/>
    <property type="match status" value="2"/>
</dbReference>
<dbReference type="InterPro" id="IPR038071">
    <property type="entry name" value="UROD/MetE-like_sf"/>
</dbReference>
<accession>A0A8H2W9V5</accession>
<evidence type="ECO:0000313" key="2">
    <source>
        <dbReference type="Proteomes" id="UP000663846"/>
    </source>
</evidence>
<gene>
    <name evidence="1" type="ORF">RDB_LOCUS12045</name>
</gene>
<evidence type="ECO:0008006" key="3">
    <source>
        <dbReference type="Google" id="ProtNLM"/>
    </source>
</evidence>
<comment type="caution">
    <text evidence="1">The sequence shown here is derived from an EMBL/GenBank/DDBJ whole genome shotgun (WGS) entry which is preliminary data.</text>
</comment>
<dbReference type="Proteomes" id="UP000663846">
    <property type="component" value="Unassembled WGS sequence"/>
</dbReference>
<sequence length="620" mass="68870">MEISPDVQLRSFEQLEPEINAACEDTVRRMEDAGQLVITDGEQRISSFATYPIFDTLHGTGLAENLVLDEHGQMFAMFKTFAADYMARGLHLAQNLVKQAGAVRVSMDFTEGRLALRNDTRNPWTSERLLDFFLELNNRVINRFTAVERAHIGVHTCPGGDWDSTHSLDVPYELLLKEMFKLNAGYFLIQCASEKDRNKVFKMIGKHIRRDANGVKQMAYIGVTSTIDPRVESPEEIAQMLVAATKYIPADQLGATDDCGFSPFCDDTKPTFEELQAHQDKACEDSIRRMVATGESVVTDGEQRASSFATYPLADTLGGTGLAKNLAPDGQYFAIFDDGHHRQLPRLTGGPFRYKTYASDYFQRSSKGLTPMKTAVIAPSMLSLLYPLDGNLPDYSREQFLSDLCDECEKDIRQAFEAGAVRVSIDFTEGRLASKNDPRNPWTGRDMLQSFVDLNNRVIDRFTPEERKNIGIHTCPGGDCDSVHSFDVPYENLLPAMFKMNAGYFLIQCASEVDKEKVYKLVGENVRKDANGVKQVAFIGVVNPLTPTVETPDQVADALVAASKYIATDQLGATDDCGFSPFSIDVKPKHGSPDYARDIAFMKIAARVKGAKIASERLGL</sequence>
<reference evidence="1" key="1">
    <citation type="submission" date="2021-01" db="EMBL/GenBank/DDBJ databases">
        <authorList>
            <person name="Kaushik A."/>
        </authorList>
    </citation>
    <scope>NUCLEOTIDE SEQUENCE</scope>
    <source>
        <strain evidence="1">AG1-1C</strain>
    </source>
</reference>
<dbReference type="EMBL" id="CAJMWS010000059">
    <property type="protein sequence ID" value="CAE6352286.1"/>
    <property type="molecule type" value="Genomic_DNA"/>
</dbReference>
<evidence type="ECO:0000313" key="1">
    <source>
        <dbReference type="EMBL" id="CAE6352286.1"/>
    </source>
</evidence>
<name>A0A8H2W9V5_9AGAM</name>
<dbReference type="Gene3D" id="3.20.20.210">
    <property type="match status" value="2"/>
</dbReference>
<protein>
    <recommendedName>
        <fullName evidence="3">5-methyltetrahydropteroyltriglutamate--homocysteine methyltransferase</fullName>
    </recommendedName>
</protein>
<dbReference type="AlphaFoldDB" id="A0A8H2W9V5"/>
<dbReference type="PANTHER" id="PTHR43844">
    <property type="entry name" value="METHIONINE SYNTHASE"/>
    <property type="match status" value="1"/>
</dbReference>